<dbReference type="InterPro" id="IPR036390">
    <property type="entry name" value="WH_DNA-bd_sf"/>
</dbReference>
<evidence type="ECO:0000256" key="4">
    <source>
        <dbReference type="ARBA" id="ARBA00023163"/>
    </source>
</evidence>
<dbReference type="OrthoDB" id="3636008at2"/>
<dbReference type="SUPFAM" id="SSF53850">
    <property type="entry name" value="Periplasmic binding protein-like II"/>
    <property type="match status" value="1"/>
</dbReference>
<dbReference type="InterPro" id="IPR036388">
    <property type="entry name" value="WH-like_DNA-bd_sf"/>
</dbReference>
<gene>
    <name evidence="6" type="ORF">ET475_07445</name>
</gene>
<dbReference type="Proteomes" id="UP000293995">
    <property type="component" value="Chromosome"/>
</dbReference>
<dbReference type="PANTHER" id="PTHR30346:SF28">
    <property type="entry name" value="HTH-TYPE TRANSCRIPTIONAL REGULATOR CYNR"/>
    <property type="match status" value="1"/>
</dbReference>
<dbReference type="FunFam" id="1.10.10.10:FF:000001">
    <property type="entry name" value="LysR family transcriptional regulator"/>
    <property type="match status" value="1"/>
</dbReference>
<proteinExistence type="inferred from homology"/>
<keyword evidence="2" id="KW-0805">Transcription regulation</keyword>
<keyword evidence="3" id="KW-0238">DNA-binding</keyword>
<organism evidence="6 7">
    <name type="scientific">Microbacterium protaetiae</name>
    <dbReference type="NCBI Taxonomy" id="2509458"/>
    <lineage>
        <taxon>Bacteria</taxon>
        <taxon>Bacillati</taxon>
        <taxon>Actinomycetota</taxon>
        <taxon>Actinomycetes</taxon>
        <taxon>Micrococcales</taxon>
        <taxon>Microbacteriaceae</taxon>
        <taxon>Microbacterium</taxon>
    </lineage>
</organism>
<dbReference type="PRINTS" id="PR00039">
    <property type="entry name" value="HTHLYSR"/>
</dbReference>
<sequence length="307" mass="32605">MELRHLRYFTAVVEAGSFSAAAQALHLAQPSLSVAIGKLEASVGVALLVRSPRGVEPTSAGRYLLDAAAGLLSTADDIVETLGRFGAGTTGRVSLAVVPTLLWHRLPRLLRAFAKAAPDVEVRLTDPPPWTAIDMLARRTVDVAMIMVDDGPRFAKRHRGQFDIVDGGDIPLVAALPPTETDTPDPLPLQAFEGHTLVLPQRTAAVPSLPEAVEDALRACHVTPGAVRTAETIQTSIPFIEAGTAWGILPDPDGASLGRFDLVTRPLHPAPRPLRSLVLVRPGAAQYPVIDRLLACLSSARAADPVR</sequence>
<protein>
    <submittedName>
        <fullName evidence="6">LysR family transcriptional regulator</fullName>
    </submittedName>
</protein>
<evidence type="ECO:0000256" key="2">
    <source>
        <dbReference type="ARBA" id="ARBA00023015"/>
    </source>
</evidence>
<dbReference type="Gene3D" id="1.10.10.10">
    <property type="entry name" value="Winged helix-like DNA-binding domain superfamily/Winged helix DNA-binding domain"/>
    <property type="match status" value="1"/>
</dbReference>
<dbReference type="GO" id="GO:0003677">
    <property type="term" value="F:DNA binding"/>
    <property type="evidence" value="ECO:0007669"/>
    <property type="project" value="UniProtKB-KW"/>
</dbReference>
<dbReference type="PANTHER" id="PTHR30346">
    <property type="entry name" value="TRANSCRIPTIONAL DUAL REGULATOR HCAR-RELATED"/>
    <property type="match status" value="1"/>
</dbReference>
<dbReference type="Pfam" id="PF00126">
    <property type="entry name" value="HTH_1"/>
    <property type="match status" value="1"/>
</dbReference>
<dbReference type="CDD" id="cd05466">
    <property type="entry name" value="PBP2_LTTR_substrate"/>
    <property type="match status" value="1"/>
</dbReference>
<dbReference type="AlphaFoldDB" id="A0A4V0YD86"/>
<evidence type="ECO:0000259" key="5">
    <source>
        <dbReference type="PROSITE" id="PS50931"/>
    </source>
</evidence>
<dbReference type="GO" id="GO:0032993">
    <property type="term" value="C:protein-DNA complex"/>
    <property type="evidence" value="ECO:0007669"/>
    <property type="project" value="TreeGrafter"/>
</dbReference>
<name>A0A4V0YD86_9MICO</name>
<reference evidence="6 7" key="1">
    <citation type="submission" date="2019-01" db="EMBL/GenBank/DDBJ databases">
        <title>Genome sequencing of strain DFW100M-13.</title>
        <authorList>
            <person name="Heo J."/>
            <person name="Kim S.-J."/>
            <person name="Kim J.-S."/>
            <person name="Hong S.-B."/>
            <person name="Kwon S.-W."/>
        </authorList>
    </citation>
    <scope>NUCLEOTIDE SEQUENCE [LARGE SCALE GENOMIC DNA]</scope>
    <source>
        <strain evidence="6 7">DFW100M-13</strain>
    </source>
</reference>
<dbReference type="InterPro" id="IPR000847">
    <property type="entry name" value="LysR_HTH_N"/>
</dbReference>
<dbReference type="EMBL" id="CP035494">
    <property type="protein sequence ID" value="QAY59841.1"/>
    <property type="molecule type" value="Genomic_DNA"/>
</dbReference>
<dbReference type="RefSeq" id="WP_129388022.1">
    <property type="nucleotide sequence ID" value="NZ_CP035494.1"/>
</dbReference>
<evidence type="ECO:0000313" key="6">
    <source>
        <dbReference type="EMBL" id="QAY59841.1"/>
    </source>
</evidence>
<evidence type="ECO:0000256" key="1">
    <source>
        <dbReference type="ARBA" id="ARBA00009437"/>
    </source>
</evidence>
<keyword evidence="7" id="KW-1185">Reference proteome</keyword>
<dbReference type="KEGG" id="mprt:ET475_07445"/>
<dbReference type="Gene3D" id="3.40.190.10">
    <property type="entry name" value="Periplasmic binding protein-like II"/>
    <property type="match status" value="2"/>
</dbReference>
<dbReference type="GO" id="GO:0003700">
    <property type="term" value="F:DNA-binding transcription factor activity"/>
    <property type="evidence" value="ECO:0007669"/>
    <property type="project" value="InterPro"/>
</dbReference>
<dbReference type="Pfam" id="PF03466">
    <property type="entry name" value="LysR_substrate"/>
    <property type="match status" value="1"/>
</dbReference>
<evidence type="ECO:0000256" key="3">
    <source>
        <dbReference type="ARBA" id="ARBA00023125"/>
    </source>
</evidence>
<dbReference type="PROSITE" id="PS50931">
    <property type="entry name" value="HTH_LYSR"/>
    <property type="match status" value="1"/>
</dbReference>
<dbReference type="InterPro" id="IPR005119">
    <property type="entry name" value="LysR_subst-bd"/>
</dbReference>
<feature type="domain" description="HTH lysR-type" evidence="5">
    <location>
        <begin position="1"/>
        <end position="58"/>
    </location>
</feature>
<dbReference type="SUPFAM" id="SSF46785">
    <property type="entry name" value="Winged helix' DNA-binding domain"/>
    <property type="match status" value="1"/>
</dbReference>
<keyword evidence="4" id="KW-0804">Transcription</keyword>
<evidence type="ECO:0000313" key="7">
    <source>
        <dbReference type="Proteomes" id="UP000293995"/>
    </source>
</evidence>
<comment type="similarity">
    <text evidence="1">Belongs to the LysR transcriptional regulatory family.</text>
</comment>
<accession>A0A4V0YD86</accession>